<keyword evidence="4" id="KW-1185">Reference proteome</keyword>
<dbReference type="PANTHER" id="PTHR43003:SF6">
    <property type="entry name" value="DNA GLYCOSYLASE"/>
    <property type="match status" value="1"/>
</dbReference>
<gene>
    <name evidence="3" type="ORF">SAMN04489832_7320</name>
</gene>
<protein>
    <recommendedName>
        <fullName evidence="5">3-methyladenine DNA glycosylase/8-oxoguanine DNA glycosylase</fullName>
    </recommendedName>
</protein>
<dbReference type="Gene3D" id="1.10.340.30">
    <property type="entry name" value="Hypothetical protein, domain 2"/>
    <property type="match status" value="1"/>
</dbReference>
<dbReference type="InterPro" id="IPR051912">
    <property type="entry name" value="Alkylbase_DNA_Glycosylase/TA"/>
</dbReference>
<dbReference type="GO" id="GO:0006285">
    <property type="term" value="P:base-excision repair, AP site formation"/>
    <property type="evidence" value="ECO:0007669"/>
    <property type="project" value="TreeGrafter"/>
</dbReference>
<dbReference type="GO" id="GO:0005737">
    <property type="term" value="C:cytoplasm"/>
    <property type="evidence" value="ECO:0007669"/>
    <property type="project" value="TreeGrafter"/>
</dbReference>
<dbReference type="Proteomes" id="UP000185124">
    <property type="component" value="Unassembled WGS sequence"/>
</dbReference>
<name>A0A1N6BED5_9ACTN</name>
<dbReference type="GO" id="GO:0008725">
    <property type="term" value="F:DNA-3-methyladenine glycosylase activity"/>
    <property type="evidence" value="ECO:0007669"/>
    <property type="project" value="TreeGrafter"/>
</dbReference>
<dbReference type="SUPFAM" id="SSF48150">
    <property type="entry name" value="DNA-glycosylase"/>
    <property type="match status" value="1"/>
</dbReference>
<evidence type="ECO:0008006" key="5">
    <source>
        <dbReference type="Google" id="ProtNLM"/>
    </source>
</evidence>
<evidence type="ECO:0000313" key="4">
    <source>
        <dbReference type="Proteomes" id="UP000185124"/>
    </source>
</evidence>
<dbReference type="GO" id="GO:0032131">
    <property type="term" value="F:alkylated DNA binding"/>
    <property type="evidence" value="ECO:0007669"/>
    <property type="project" value="TreeGrafter"/>
</dbReference>
<dbReference type="GO" id="GO:0043916">
    <property type="term" value="F:DNA-7-methylguanine glycosylase activity"/>
    <property type="evidence" value="ECO:0007669"/>
    <property type="project" value="TreeGrafter"/>
</dbReference>
<organism evidence="3 4">
    <name type="scientific">Micromonospora cremea</name>
    <dbReference type="NCBI Taxonomy" id="709881"/>
    <lineage>
        <taxon>Bacteria</taxon>
        <taxon>Bacillati</taxon>
        <taxon>Actinomycetota</taxon>
        <taxon>Actinomycetes</taxon>
        <taxon>Micromonosporales</taxon>
        <taxon>Micromonosporaceae</taxon>
        <taxon>Micromonospora</taxon>
    </lineage>
</organism>
<sequence>MPLDADPEFVHEDVYRPRHEVDLRATVRPLFSGNGDPTFLSTPDGFWRAVRTPDGPATLHVQMGAGADRGAFRIRAWGDGAEWARTSVPDLLGARDDWSGLDLSGHARLAEVRRRCFGLHLTRTGLVFSALVAAILGQKTTGRQAHHSWRYLVVRYGSAPPGPAPHGLRVTPSAQEWSLIPSWAWHRAGVQPSQSRTAIAASRVAASVDRLASLDSGDERVGAGLRSIPGVGVWTAAETTQRSHGDPDSVSVGDYNLAKEVGWALTGSPVDDDGMLELLEPWRGHRQRIVRLIGASGFRKPRFGPRITIQDHRVH</sequence>
<dbReference type="AlphaFoldDB" id="A0A1N6BED5"/>
<evidence type="ECO:0000256" key="1">
    <source>
        <dbReference type="ARBA" id="ARBA00022763"/>
    </source>
</evidence>
<dbReference type="GO" id="GO:0032993">
    <property type="term" value="C:protein-DNA complex"/>
    <property type="evidence" value="ECO:0007669"/>
    <property type="project" value="TreeGrafter"/>
</dbReference>
<accession>A0A1N6BED5</accession>
<dbReference type="STRING" id="709881.SAMN04489832_7320"/>
<dbReference type="GO" id="GO:0006307">
    <property type="term" value="P:DNA alkylation repair"/>
    <property type="evidence" value="ECO:0007669"/>
    <property type="project" value="TreeGrafter"/>
</dbReference>
<evidence type="ECO:0000256" key="2">
    <source>
        <dbReference type="ARBA" id="ARBA00023204"/>
    </source>
</evidence>
<dbReference type="InterPro" id="IPR011257">
    <property type="entry name" value="DNA_glycosylase"/>
</dbReference>
<dbReference type="RefSeq" id="WP_074318730.1">
    <property type="nucleotide sequence ID" value="NZ_FSQT01000002.1"/>
</dbReference>
<dbReference type="OrthoDB" id="5501430at2"/>
<evidence type="ECO:0000313" key="3">
    <source>
        <dbReference type="EMBL" id="SIN44719.1"/>
    </source>
</evidence>
<dbReference type="EMBL" id="FSQT01000002">
    <property type="protein sequence ID" value="SIN44719.1"/>
    <property type="molecule type" value="Genomic_DNA"/>
</dbReference>
<reference evidence="4" key="1">
    <citation type="submission" date="2016-12" db="EMBL/GenBank/DDBJ databases">
        <authorList>
            <person name="Varghese N."/>
            <person name="Submissions S."/>
        </authorList>
    </citation>
    <scope>NUCLEOTIDE SEQUENCE [LARGE SCALE GENOMIC DNA]</scope>
    <source>
        <strain evidence="4">DSM 45599</strain>
    </source>
</reference>
<proteinExistence type="predicted"/>
<keyword evidence="1" id="KW-0227">DNA damage</keyword>
<dbReference type="PANTHER" id="PTHR43003">
    <property type="entry name" value="DNA-3-METHYLADENINE GLYCOSYLASE"/>
    <property type="match status" value="1"/>
</dbReference>
<keyword evidence="2" id="KW-0234">DNA repair</keyword>